<evidence type="ECO:0000256" key="4">
    <source>
        <dbReference type="ARBA" id="ARBA00022701"/>
    </source>
</evidence>
<feature type="domain" description="TPX2 C-terminal" evidence="7">
    <location>
        <begin position="1"/>
        <end position="64"/>
    </location>
</feature>
<evidence type="ECO:0000256" key="2">
    <source>
        <dbReference type="ARBA" id="ARBA00005885"/>
    </source>
</evidence>
<dbReference type="AlphaFoldDB" id="A0ABC8LNM2"/>
<dbReference type="InterPro" id="IPR044806">
    <property type="entry name" value="WVD2/WDL1-4"/>
</dbReference>
<feature type="region of interest" description="Disordered" evidence="6">
    <location>
        <begin position="1"/>
        <end position="29"/>
    </location>
</feature>
<feature type="region of interest" description="Disordered" evidence="6">
    <location>
        <begin position="50"/>
        <end position="86"/>
    </location>
</feature>
<dbReference type="InterPro" id="IPR027329">
    <property type="entry name" value="TPX2_C"/>
</dbReference>
<evidence type="ECO:0000313" key="8">
    <source>
        <dbReference type="EMBL" id="CAH8385020.1"/>
    </source>
</evidence>
<evidence type="ECO:0000256" key="1">
    <source>
        <dbReference type="ARBA" id="ARBA00004245"/>
    </source>
</evidence>
<evidence type="ECO:0000259" key="7">
    <source>
        <dbReference type="Pfam" id="PF06886"/>
    </source>
</evidence>
<evidence type="ECO:0000256" key="5">
    <source>
        <dbReference type="ARBA" id="ARBA00023212"/>
    </source>
</evidence>
<evidence type="ECO:0000313" key="9">
    <source>
        <dbReference type="Proteomes" id="UP001642260"/>
    </source>
</evidence>
<accession>A0ABC8LNM2</accession>
<comment type="caution">
    <text evidence="8">The sequence shown here is derived from an EMBL/GenBank/DDBJ whole genome shotgun (WGS) entry which is preliminary data.</text>
</comment>
<keyword evidence="5" id="KW-0206">Cytoskeleton</keyword>
<keyword evidence="4" id="KW-0493">Microtubule</keyword>
<dbReference type="Pfam" id="PF06886">
    <property type="entry name" value="TPX2"/>
    <property type="match status" value="1"/>
</dbReference>
<keyword evidence="3" id="KW-0963">Cytoplasm</keyword>
<dbReference type="EMBL" id="CAKOAT010642932">
    <property type="protein sequence ID" value="CAH8385020.1"/>
    <property type="molecule type" value="Genomic_DNA"/>
</dbReference>
<name>A0ABC8LNM2_ERUVS</name>
<reference evidence="8 9" key="1">
    <citation type="submission" date="2022-03" db="EMBL/GenBank/DDBJ databases">
        <authorList>
            <person name="Macdonald S."/>
            <person name="Ahmed S."/>
            <person name="Newling K."/>
        </authorList>
    </citation>
    <scope>NUCLEOTIDE SEQUENCE [LARGE SCALE GENOMIC DNA]</scope>
</reference>
<dbReference type="PANTHER" id="PTHR46372">
    <property type="entry name" value="PROTEIN WVD2-LIKE 3"/>
    <property type="match status" value="1"/>
</dbReference>
<feature type="compositionally biased region" description="Basic residues" evidence="6">
    <location>
        <begin position="67"/>
        <end position="76"/>
    </location>
</feature>
<evidence type="ECO:0000256" key="6">
    <source>
        <dbReference type="SAM" id="MobiDB-lite"/>
    </source>
</evidence>
<dbReference type="Proteomes" id="UP001642260">
    <property type="component" value="Unassembled WGS sequence"/>
</dbReference>
<keyword evidence="9" id="KW-1185">Reference proteome</keyword>
<proteinExistence type="inferred from homology"/>
<evidence type="ECO:0000256" key="3">
    <source>
        <dbReference type="ARBA" id="ARBA00022490"/>
    </source>
</evidence>
<gene>
    <name evidence="8" type="ORF">ERUC_LOCUS37503</name>
</gene>
<dbReference type="PANTHER" id="PTHR46372:SF2">
    <property type="entry name" value="PROTEIN WVD2-LIKE 3"/>
    <property type="match status" value="1"/>
</dbReference>
<organism evidence="8 9">
    <name type="scientific">Eruca vesicaria subsp. sativa</name>
    <name type="common">Garden rocket</name>
    <name type="synonym">Eruca sativa</name>
    <dbReference type="NCBI Taxonomy" id="29727"/>
    <lineage>
        <taxon>Eukaryota</taxon>
        <taxon>Viridiplantae</taxon>
        <taxon>Streptophyta</taxon>
        <taxon>Embryophyta</taxon>
        <taxon>Tracheophyta</taxon>
        <taxon>Spermatophyta</taxon>
        <taxon>Magnoliopsida</taxon>
        <taxon>eudicotyledons</taxon>
        <taxon>Gunneridae</taxon>
        <taxon>Pentapetalae</taxon>
        <taxon>rosids</taxon>
        <taxon>malvids</taxon>
        <taxon>Brassicales</taxon>
        <taxon>Brassicaceae</taxon>
        <taxon>Brassiceae</taxon>
        <taxon>Eruca</taxon>
    </lineage>
</organism>
<comment type="similarity">
    <text evidence="2">Belongs to the TPX2 family.</text>
</comment>
<comment type="subcellular location">
    <subcellularLocation>
        <location evidence="1">Cytoplasm</location>
        <location evidence="1">Cytoskeleton</location>
    </subcellularLocation>
</comment>
<sequence length="101" mass="11964">MEEKHQFMEAEKTQSEARNKEGKEENDAAFRRLRKSLMFKANPMPNFYHEWSPPKVELKKPPPTRAKSPKLGRRNTKQGNREKGVSRRHESFYLCFLVVCI</sequence>
<protein>
    <recommendedName>
        <fullName evidence="7">TPX2 C-terminal domain-containing protein</fullName>
    </recommendedName>
</protein>
<dbReference type="GO" id="GO:0005874">
    <property type="term" value="C:microtubule"/>
    <property type="evidence" value="ECO:0007669"/>
    <property type="project" value="UniProtKB-KW"/>
</dbReference>